<dbReference type="NCBIfam" id="TIGR00278">
    <property type="entry name" value="membrane protein insertion efficiency factor YidD"/>
    <property type="match status" value="1"/>
</dbReference>
<keyword evidence="2" id="KW-0812">Transmembrane</keyword>
<dbReference type="PANTHER" id="PTHR33383">
    <property type="entry name" value="MEMBRANE PROTEIN INSERTION EFFICIENCY FACTOR-RELATED"/>
    <property type="match status" value="1"/>
</dbReference>
<dbReference type="EMBL" id="CP157483">
    <property type="protein sequence ID" value="XBO45268.1"/>
    <property type="molecule type" value="Genomic_DNA"/>
</dbReference>
<evidence type="ECO:0000256" key="1">
    <source>
        <dbReference type="HAMAP-Rule" id="MF_00386"/>
    </source>
</evidence>
<comment type="subcellular location">
    <subcellularLocation>
        <location evidence="1">Cell membrane</location>
        <topology evidence="1">Peripheral membrane protein</topology>
        <orientation evidence="1">Cytoplasmic side</orientation>
    </subcellularLocation>
</comment>
<comment type="similarity">
    <text evidence="1">Belongs to the UPF0161 family.</text>
</comment>
<name>A0AAU7JXU1_9MICO</name>
<protein>
    <recommendedName>
        <fullName evidence="1">Putative membrane protein insertion efficiency factor</fullName>
    </recommendedName>
</protein>
<dbReference type="InterPro" id="IPR002696">
    <property type="entry name" value="Membr_insert_effic_factor_YidD"/>
</dbReference>
<keyword evidence="2" id="KW-1133">Transmembrane helix</keyword>
<dbReference type="GO" id="GO:0005886">
    <property type="term" value="C:plasma membrane"/>
    <property type="evidence" value="ECO:0007669"/>
    <property type="project" value="UniProtKB-SubCell"/>
</dbReference>
<feature type="transmembrane region" description="Helical" evidence="2">
    <location>
        <begin position="6"/>
        <end position="23"/>
    </location>
</feature>
<sequence>MSTVGRIVTAPLIWVIVLYQRLISPMRPQTCRYYPSCSAYAVTALQRFGPVKGTWLALKRLGRCHPWSPGGVDHVPARPAHSAPQR</sequence>
<dbReference type="AlphaFoldDB" id="A0AAU7JXU1"/>
<comment type="function">
    <text evidence="1">Could be involved in insertion of integral membrane proteins into the membrane.</text>
</comment>
<dbReference type="PANTHER" id="PTHR33383:SF1">
    <property type="entry name" value="MEMBRANE PROTEIN INSERTION EFFICIENCY FACTOR-RELATED"/>
    <property type="match status" value="1"/>
</dbReference>
<organism evidence="3">
    <name type="scientific">Pedococcus sp. KACC 23699</name>
    <dbReference type="NCBI Taxonomy" id="3149228"/>
    <lineage>
        <taxon>Bacteria</taxon>
        <taxon>Bacillati</taxon>
        <taxon>Actinomycetota</taxon>
        <taxon>Actinomycetes</taxon>
        <taxon>Micrococcales</taxon>
        <taxon>Intrasporangiaceae</taxon>
        <taxon>Pedococcus</taxon>
    </lineage>
</organism>
<keyword evidence="1 2" id="KW-0472">Membrane</keyword>
<gene>
    <name evidence="3" type="primary">yidD</name>
    <name evidence="3" type="ORF">ABEG17_08015</name>
</gene>
<proteinExistence type="inferred from homology"/>
<dbReference type="RefSeq" id="WP_406832759.1">
    <property type="nucleotide sequence ID" value="NZ_CP157483.1"/>
</dbReference>
<keyword evidence="1" id="KW-1003">Cell membrane</keyword>
<dbReference type="HAMAP" id="MF_00386">
    <property type="entry name" value="UPF0161_YidD"/>
    <property type="match status" value="1"/>
</dbReference>
<reference evidence="3" key="1">
    <citation type="submission" date="2024-05" db="EMBL/GenBank/DDBJ databases">
        <authorList>
            <person name="Kim S."/>
            <person name="Heo J."/>
            <person name="Choi H."/>
            <person name="Choi Y."/>
            <person name="Kwon S.-W."/>
            <person name="Kim Y."/>
        </authorList>
    </citation>
    <scope>NUCLEOTIDE SEQUENCE</scope>
    <source>
        <strain evidence="3">KACC 23699</strain>
    </source>
</reference>
<dbReference type="Pfam" id="PF01809">
    <property type="entry name" value="YidD"/>
    <property type="match status" value="1"/>
</dbReference>
<dbReference type="SMART" id="SM01234">
    <property type="entry name" value="Haemolytic"/>
    <property type="match status" value="1"/>
</dbReference>
<accession>A0AAU7JXU1</accession>
<evidence type="ECO:0000313" key="3">
    <source>
        <dbReference type="EMBL" id="XBO45268.1"/>
    </source>
</evidence>
<evidence type="ECO:0000256" key="2">
    <source>
        <dbReference type="SAM" id="Phobius"/>
    </source>
</evidence>